<keyword evidence="2" id="KW-1185">Reference proteome</keyword>
<dbReference type="Proteomes" id="UP001064048">
    <property type="component" value="Chromosome 19"/>
</dbReference>
<accession>A0ACC0JNY7</accession>
<evidence type="ECO:0000313" key="1">
    <source>
        <dbReference type="EMBL" id="KAI8425812.1"/>
    </source>
</evidence>
<sequence>MSNWKEPTNPFLPVKVCTVEVLPDPPPPTPCQLQKRNQLLKAGKTICPKPPIEQPPPPPPCIALCFEKIKNPPVEIPCKEFRKVCVVEREITTQDRCDAILALTSGKPDEPRRLKCPDPPPPPPPPEVTPCDIQLAKVKALEKKAKCTRECPIVHK</sequence>
<gene>
    <name evidence="1" type="ORF">MSG28_011588</name>
</gene>
<name>A0ACC0JNY7_CHOFU</name>
<evidence type="ECO:0000313" key="2">
    <source>
        <dbReference type="Proteomes" id="UP001064048"/>
    </source>
</evidence>
<reference evidence="1 2" key="1">
    <citation type="journal article" date="2022" name="Genome Biol. Evol.">
        <title>The Spruce Budworm Genome: Reconstructing the Evolutionary History of Antifreeze Proteins.</title>
        <authorList>
            <person name="Beliveau C."/>
            <person name="Gagne P."/>
            <person name="Picq S."/>
            <person name="Vernygora O."/>
            <person name="Keeling C.I."/>
            <person name="Pinkney K."/>
            <person name="Doucet D."/>
            <person name="Wen F."/>
            <person name="Johnston J.S."/>
            <person name="Maaroufi H."/>
            <person name="Boyle B."/>
            <person name="Laroche J."/>
            <person name="Dewar K."/>
            <person name="Juretic N."/>
            <person name="Blackburn G."/>
            <person name="Nisole A."/>
            <person name="Brunet B."/>
            <person name="Brandao M."/>
            <person name="Lumley L."/>
            <person name="Duan J."/>
            <person name="Quan G."/>
            <person name="Lucarotti C.J."/>
            <person name="Roe A.D."/>
            <person name="Sperling F.A.H."/>
            <person name="Levesque R.C."/>
            <person name="Cusson M."/>
        </authorList>
    </citation>
    <scope>NUCLEOTIDE SEQUENCE [LARGE SCALE GENOMIC DNA]</scope>
    <source>
        <strain evidence="1">Glfc:IPQL:Cfum</strain>
    </source>
</reference>
<proteinExistence type="predicted"/>
<organism evidence="1 2">
    <name type="scientific">Choristoneura fumiferana</name>
    <name type="common">Spruce budworm moth</name>
    <name type="synonym">Archips fumiferana</name>
    <dbReference type="NCBI Taxonomy" id="7141"/>
    <lineage>
        <taxon>Eukaryota</taxon>
        <taxon>Metazoa</taxon>
        <taxon>Ecdysozoa</taxon>
        <taxon>Arthropoda</taxon>
        <taxon>Hexapoda</taxon>
        <taxon>Insecta</taxon>
        <taxon>Pterygota</taxon>
        <taxon>Neoptera</taxon>
        <taxon>Endopterygota</taxon>
        <taxon>Lepidoptera</taxon>
        <taxon>Glossata</taxon>
        <taxon>Ditrysia</taxon>
        <taxon>Tortricoidea</taxon>
        <taxon>Tortricidae</taxon>
        <taxon>Tortricinae</taxon>
        <taxon>Choristoneura</taxon>
    </lineage>
</organism>
<dbReference type="EMBL" id="CM046119">
    <property type="protein sequence ID" value="KAI8425812.1"/>
    <property type="molecule type" value="Genomic_DNA"/>
</dbReference>
<comment type="caution">
    <text evidence="1">The sequence shown here is derived from an EMBL/GenBank/DDBJ whole genome shotgun (WGS) entry which is preliminary data.</text>
</comment>
<protein>
    <submittedName>
        <fullName evidence="1">Uncharacterized protein</fullName>
    </submittedName>
</protein>